<dbReference type="OrthoDB" id="407617at2759"/>
<evidence type="ECO:0000256" key="1">
    <source>
        <dbReference type="ARBA" id="ARBA00004141"/>
    </source>
</evidence>
<evidence type="ECO:0000256" key="2">
    <source>
        <dbReference type="ARBA" id="ARBA00022692"/>
    </source>
</evidence>
<keyword evidence="4 5" id="KW-0472">Membrane</keyword>
<feature type="transmembrane region" description="Helical" evidence="5">
    <location>
        <begin position="62"/>
        <end position="79"/>
    </location>
</feature>
<dbReference type="FunCoup" id="A0A1Y1YHS0">
    <property type="interactions" value="5"/>
</dbReference>
<evidence type="ECO:0000256" key="3">
    <source>
        <dbReference type="ARBA" id="ARBA00022989"/>
    </source>
</evidence>
<sequence>VLGWIASLFWAFQLAPQVYKNAREKSCEGLSILMMIAWYMSGCLSTPYAILVDLILPLRIQPQFFAFFAGVCVVQCLHYQWKTHWLKLSSIVVVNIIVASGVEAGLILGLRVMTQNPIQWILDVLGILPSVLIVIGYIPQYYDILKTRNAEGISILFMSIDITGGLLSAVSLIYHEVVDWFAMSMYLAVVILDFGIIL</sequence>
<evidence type="ECO:0000256" key="4">
    <source>
        <dbReference type="ARBA" id="ARBA00023136"/>
    </source>
</evidence>
<feature type="transmembrane region" description="Helical" evidence="5">
    <location>
        <begin position="91"/>
        <end position="112"/>
    </location>
</feature>
<keyword evidence="3 5" id="KW-1133">Transmembrane helix</keyword>
<feature type="non-terminal residue" evidence="6">
    <location>
        <position position="1"/>
    </location>
</feature>
<dbReference type="STRING" id="1314790.A0A1Y1YHS0"/>
<accession>A0A1Y1YHS0</accession>
<dbReference type="Pfam" id="PF04193">
    <property type="entry name" value="PQ-loop"/>
    <property type="match status" value="2"/>
</dbReference>
<reference evidence="6 7" key="1">
    <citation type="submission" date="2016-07" db="EMBL/GenBank/DDBJ databases">
        <title>Pervasive Adenine N6-methylation of Active Genes in Fungi.</title>
        <authorList>
            <consortium name="DOE Joint Genome Institute"/>
            <person name="Mondo S.J."/>
            <person name="Dannebaum R.O."/>
            <person name="Kuo R.C."/>
            <person name="Labutti K."/>
            <person name="Haridas S."/>
            <person name="Kuo A."/>
            <person name="Salamov A."/>
            <person name="Ahrendt S.R."/>
            <person name="Lipzen A."/>
            <person name="Sullivan W."/>
            <person name="Andreopoulos W.B."/>
            <person name="Clum A."/>
            <person name="Lindquist E."/>
            <person name="Daum C."/>
            <person name="Ramamoorthy G.K."/>
            <person name="Gryganskyi A."/>
            <person name="Culley D."/>
            <person name="Magnuson J.K."/>
            <person name="James T.Y."/>
            <person name="O'Malley M.A."/>
            <person name="Stajich J.E."/>
            <person name="Spatafora J.W."/>
            <person name="Visel A."/>
            <person name="Grigoriev I.V."/>
        </authorList>
    </citation>
    <scope>NUCLEOTIDE SEQUENCE [LARGE SCALE GENOMIC DNA]</scope>
    <source>
        <strain evidence="6 7">CBS 931.73</strain>
    </source>
</reference>
<dbReference type="SMART" id="SM00679">
    <property type="entry name" value="CTNS"/>
    <property type="match status" value="2"/>
</dbReference>
<feature type="transmembrane region" description="Helical" evidence="5">
    <location>
        <begin position="180"/>
        <end position="197"/>
    </location>
</feature>
<evidence type="ECO:0000313" key="6">
    <source>
        <dbReference type="EMBL" id="ORX97256.1"/>
    </source>
</evidence>
<dbReference type="GO" id="GO:0016020">
    <property type="term" value="C:membrane"/>
    <property type="evidence" value="ECO:0007669"/>
    <property type="project" value="UniProtKB-SubCell"/>
</dbReference>
<comment type="subcellular location">
    <subcellularLocation>
        <location evidence="1">Membrane</location>
        <topology evidence="1">Multi-pass membrane protein</topology>
    </subcellularLocation>
</comment>
<comment type="caution">
    <text evidence="6">The sequence shown here is derived from an EMBL/GenBank/DDBJ whole genome shotgun (WGS) entry which is preliminary data.</text>
</comment>
<dbReference type="AlphaFoldDB" id="A0A1Y1YHS0"/>
<dbReference type="Proteomes" id="UP000193498">
    <property type="component" value="Unassembled WGS sequence"/>
</dbReference>
<evidence type="ECO:0000256" key="5">
    <source>
        <dbReference type="SAM" id="Phobius"/>
    </source>
</evidence>
<name>A0A1Y1YHS0_9FUNG</name>
<dbReference type="PANTHER" id="PTHR16201:SF37">
    <property type="entry name" value="PQ-LOOP REPEAT-CONTAINING PROTEIN"/>
    <property type="match status" value="1"/>
</dbReference>
<gene>
    <name evidence="6" type="ORF">K493DRAFT_186270</name>
</gene>
<feature type="transmembrane region" description="Helical" evidence="5">
    <location>
        <begin position="118"/>
        <end position="138"/>
    </location>
</feature>
<feature type="transmembrane region" description="Helical" evidence="5">
    <location>
        <begin position="150"/>
        <end position="174"/>
    </location>
</feature>
<dbReference type="Gene3D" id="1.20.1280.290">
    <property type="match status" value="2"/>
</dbReference>
<evidence type="ECO:0000313" key="7">
    <source>
        <dbReference type="Proteomes" id="UP000193498"/>
    </source>
</evidence>
<dbReference type="PANTHER" id="PTHR16201">
    <property type="entry name" value="SEVEN TRANSMEMBRANE PROTEIN 1-RELATED"/>
    <property type="match status" value="1"/>
</dbReference>
<dbReference type="EMBL" id="MCFE01000136">
    <property type="protein sequence ID" value="ORX97256.1"/>
    <property type="molecule type" value="Genomic_DNA"/>
</dbReference>
<organism evidence="6 7">
    <name type="scientific">Basidiobolus meristosporus CBS 931.73</name>
    <dbReference type="NCBI Taxonomy" id="1314790"/>
    <lineage>
        <taxon>Eukaryota</taxon>
        <taxon>Fungi</taxon>
        <taxon>Fungi incertae sedis</taxon>
        <taxon>Zoopagomycota</taxon>
        <taxon>Entomophthoromycotina</taxon>
        <taxon>Basidiobolomycetes</taxon>
        <taxon>Basidiobolales</taxon>
        <taxon>Basidiobolaceae</taxon>
        <taxon>Basidiobolus</taxon>
    </lineage>
</organism>
<proteinExistence type="predicted"/>
<keyword evidence="7" id="KW-1185">Reference proteome</keyword>
<dbReference type="InParanoid" id="A0A1Y1YHS0"/>
<feature type="transmembrane region" description="Helical" evidence="5">
    <location>
        <begin position="30"/>
        <end position="50"/>
    </location>
</feature>
<keyword evidence="2 5" id="KW-0812">Transmembrane</keyword>
<dbReference type="InterPro" id="IPR051415">
    <property type="entry name" value="LAAT-1"/>
</dbReference>
<evidence type="ECO:0008006" key="8">
    <source>
        <dbReference type="Google" id="ProtNLM"/>
    </source>
</evidence>
<feature type="non-terminal residue" evidence="6">
    <location>
        <position position="198"/>
    </location>
</feature>
<dbReference type="InterPro" id="IPR006603">
    <property type="entry name" value="PQ-loop_rpt"/>
</dbReference>
<protein>
    <recommendedName>
        <fullName evidence="8">PQ-loop-domain-containing protein</fullName>
    </recommendedName>
</protein>